<evidence type="ECO:0008006" key="4">
    <source>
        <dbReference type="Google" id="ProtNLM"/>
    </source>
</evidence>
<evidence type="ECO:0000313" key="2">
    <source>
        <dbReference type="EMBL" id="MBD2723646.1"/>
    </source>
</evidence>
<dbReference type="EMBL" id="JACXAC010000005">
    <property type="protein sequence ID" value="MBD2723646.1"/>
    <property type="molecule type" value="Genomic_DNA"/>
</dbReference>
<comment type="caution">
    <text evidence="2">The sequence shown here is derived from an EMBL/GenBank/DDBJ whole genome shotgun (WGS) entry which is preliminary data.</text>
</comment>
<dbReference type="RefSeq" id="WP_190926555.1">
    <property type="nucleotide sequence ID" value="NZ_JACXAC010000005.1"/>
</dbReference>
<gene>
    <name evidence="2" type="ORF">IC234_16075</name>
</gene>
<proteinExistence type="predicted"/>
<organism evidence="2 3">
    <name type="scientific">Hymenobacter armeniacus</name>
    <dbReference type="NCBI Taxonomy" id="2771358"/>
    <lineage>
        <taxon>Bacteria</taxon>
        <taxon>Pseudomonadati</taxon>
        <taxon>Bacteroidota</taxon>
        <taxon>Cytophagia</taxon>
        <taxon>Cytophagales</taxon>
        <taxon>Hymenobacteraceae</taxon>
        <taxon>Hymenobacter</taxon>
    </lineage>
</organism>
<feature type="transmembrane region" description="Helical" evidence="1">
    <location>
        <begin position="12"/>
        <end position="35"/>
    </location>
</feature>
<protein>
    <recommendedName>
        <fullName evidence="4">PH domain-containing protein</fullName>
    </recommendedName>
</protein>
<reference evidence="2 3" key="1">
    <citation type="submission" date="2020-09" db="EMBL/GenBank/DDBJ databases">
        <authorList>
            <person name="Kim M.K."/>
        </authorList>
    </citation>
    <scope>NUCLEOTIDE SEQUENCE [LARGE SCALE GENOMIC DNA]</scope>
    <source>
        <strain evidence="2 3">BT189</strain>
    </source>
</reference>
<evidence type="ECO:0000313" key="3">
    <source>
        <dbReference type="Proteomes" id="UP000606003"/>
    </source>
</evidence>
<keyword evidence="1" id="KW-0812">Transmembrane</keyword>
<evidence type="ECO:0000256" key="1">
    <source>
        <dbReference type="SAM" id="Phobius"/>
    </source>
</evidence>
<keyword evidence="3" id="KW-1185">Reference proteome</keyword>
<dbReference type="Proteomes" id="UP000606003">
    <property type="component" value="Unassembled WGS sequence"/>
</dbReference>
<keyword evidence="1" id="KW-0472">Membrane</keyword>
<sequence length="158" mass="16875">MPIPAQIQSSWLRLGLLNLGWLGALGALLGCFPWLRAVPGAAGLGGLSIVTVAGLTLRLAVRISVSNGLLAICYPYRLPRKTFLLLAEEIRSWQVERGVPTALLFYVDERRIRLPCCGLPPAALAHLKTQLEGNAKICPAVCPASSGQNDGGKPQKPK</sequence>
<name>A0ABR8JXX5_9BACT</name>
<feature type="transmembrane region" description="Helical" evidence="1">
    <location>
        <begin position="41"/>
        <end position="61"/>
    </location>
</feature>
<accession>A0ABR8JXX5</accession>
<keyword evidence="1" id="KW-1133">Transmembrane helix</keyword>